<accession>A0ABS7H3K5</accession>
<keyword evidence="1" id="KW-0732">Signal</keyword>
<name>A0ABS7H3K5_9HYPH</name>
<reference evidence="2 3" key="1">
    <citation type="journal article" date="2021" name="MBio">
        <title>Poor Competitiveness of Bradyrhizobium in Pigeon Pea Root Colonization in Indian Soils.</title>
        <authorList>
            <person name="Chalasani D."/>
            <person name="Basu A."/>
            <person name="Pullabhotla S.V.S.R.N."/>
            <person name="Jorrin B."/>
            <person name="Neal A.L."/>
            <person name="Poole P.S."/>
            <person name="Podile A.R."/>
            <person name="Tkacz A."/>
        </authorList>
    </citation>
    <scope>NUCLEOTIDE SEQUENCE [LARGE SCALE GENOMIC DNA]</scope>
    <source>
        <strain evidence="2 3">HU44</strain>
    </source>
</reference>
<dbReference type="Proteomes" id="UP000757604">
    <property type="component" value="Unassembled WGS sequence"/>
</dbReference>
<evidence type="ECO:0000313" key="3">
    <source>
        <dbReference type="Proteomes" id="UP000757604"/>
    </source>
</evidence>
<proteinExistence type="predicted"/>
<evidence type="ECO:0000256" key="1">
    <source>
        <dbReference type="SAM" id="SignalP"/>
    </source>
</evidence>
<evidence type="ECO:0008006" key="4">
    <source>
        <dbReference type="Google" id="ProtNLM"/>
    </source>
</evidence>
<organism evidence="2 3">
    <name type="scientific">Rhizobium herbae</name>
    <dbReference type="NCBI Taxonomy" id="508661"/>
    <lineage>
        <taxon>Bacteria</taxon>
        <taxon>Pseudomonadati</taxon>
        <taxon>Pseudomonadota</taxon>
        <taxon>Alphaproteobacteria</taxon>
        <taxon>Hyphomicrobiales</taxon>
        <taxon>Rhizobiaceae</taxon>
        <taxon>Rhizobium/Agrobacterium group</taxon>
        <taxon>Rhizobium</taxon>
    </lineage>
</organism>
<evidence type="ECO:0000313" key="2">
    <source>
        <dbReference type="EMBL" id="MBW9061822.1"/>
    </source>
</evidence>
<comment type="caution">
    <text evidence="2">The sequence shown here is derived from an EMBL/GenBank/DDBJ whole genome shotgun (WGS) entry which is preliminary data.</text>
</comment>
<dbReference type="RefSeq" id="WP_220371180.1">
    <property type="nucleotide sequence ID" value="NZ_JAEUAO010000001.1"/>
</dbReference>
<protein>
    <recommendedName>
        <fullName evidence="4">DUF4148 domain-containing protein</fullName>
    </recommendedName>
</protein>
<gene>
    <name evidence="2" type="ORF">JNB71_00650</name>
</gene>
<sequence length="87" mass="9527">MKQFLFMSAAIAAAILAADPGLPAHTRVSTQGQDMLPPPDIEAAVRSEFNSAVKKGTREAYERFIRRHPDHPLAEKAKEALAKSDLK</sequence>
<dbReference type="EMBL" id="JAEUAO010000001">
    <property type="protein sequence ID" value="MBW9061822.1"/>
    <property type="molecule type" value="Genomic_DNA"/>
</dbReference>
<feature type="chain" id="PRO_5047371600" description="DUF4148 domain-containing protein" evidence="1">
    <location>
        <begin position="18"/>
        <end position="87"/>
    </location>
</feature>
<keyword evidence="3" id="KW-1185">Reference proteome</keyword>
<feature type="signal peptide" evidence="1">
    <location>
        <begin position="1"/>
        <end position="17"/>
    </location>
</feature>